<dbReference type="InterPro" id="IPR013216">
    <property type="entry name" value="Methyltransf_11"/>
</dbReference>
<dbReference type="CDD" id="cd02440">
    <property type="entry name" value="AdoMet_MTases"/>
    <property type="match status" value="1"/>
</dbReference>
<dbReference type="KEGG" id="svu:B1H20_13600"/>
<dbReference type="SUPFAM" id="SSF53335">
    <property type="entry name" value="S-adenosyl-L-methionine-dependent methyltransferases"/>
    <property type="match status" value="1"/>
</dbReference>
<dbReference type="STRING" id="1935.B1H20_13600"/>
<reference evidence="2 3" key="1">
    <citation type="submission" date="2017-03" db="EMBL/GenBank/DDBJ databases">
        <title>Complete Genome Sequence of a natural compounds producer, Streptomyces violaceus S21.</title>
        <authorList>
            <person name="Zhong C."/>
            <person name="Zhao Z."/>
            <person name="Fu J."/>
            <person name="Zong G."/>
            <person name="Qin R."/>
            <person name="Cao G."/>
        </authorList>
    </citation>
    <scope>NUCLEOTIDE SEQUENCE [LARGE SCALE GENOMIC DNA]</scope>
    <source>
        <strain evidence="2 3">S21</strain>
    </source>
</reference>
<evidence type="ECO:0000313" key="3">
    <source>
        <dbReference type="Proteomes" id="UP000192445"/>
    </source>
</evidence>
<dbReference type="InterPro" id="IPR029063">
    <property type="entry name" value="SAM-dependent_MTases_sf"/>
</dbReference>
<evidence type="ECO:0000313" key="2">
    <source>
        <dbReference type="EMBL" id="ARF62321.1"/>
    </source>
</evidence>
<dbReference type="GO" id="GO:0008757">
    <property type="term" value="F:S-adenosylmethionine-dependent methyltransferase activity"/>
    <property type="evidence" value="ECO:0007669"/>
    <property type="project" value="InterPro"/>
</dbReference>
<dbReference type="Proteomes" id="UP000192445">
    <property type="component" value="Chromosome"/>
</dbReference>
<keyword evidence="2" id="KW-0489">Methyltransferase</keyword>
<dbReference type="Pfam" id="PF08241">
    <property type="entry name" value="Methyltransf_11"/>
    <property type="match status" value="1"/>
</dbReference>
<protein>
    <submittedName>
        <fullName evidence="2">SAM-dependent methyltransferase</fullName>
    </submittedName>
</protein>
<evidence type="ECO:0000259" key="1">
    <source>
        <dbReference type="Pfam" id="PF08241"/>
    </source>
</evidence>
<dbReference type="GO" id="GO:0032259">
    <property type="term" value="P:methylation"/>
    <property type="evidence" value="ECO:0007669"/>
    <property type="project" value="UniProtKB-KW"/>
</dbReference>
<dbReference type="EMBL" id="CP020570">
    <property type="protein sequence ID" value="ARF62321.1"/>
    <property type="molecule type" value="Genomic_DNA"/>
</dbReference>
<organism evidence="2 3">
    <name type="scientific">Streptomyces violaceoruber</name>
    <dbReference type="NCBI Taxonomy" id="1935"/>
    <lineage>
        <taxon>Bacteria</taxon>
        <taxon>Bacillati</taxon>
        <taxon>Actinomycetota</taxon>
        <taxon>Actinomycetes</taxon>
        <taxon>Kitasatosporales</taxon>
        <taxon>Streptomycetaceae</taxon>
        <taxon>Streptomyces</taxon>
        <taxon>Streptomyces violaceoruber group</taxon>
    </lineage>
</organism>
<sequence>MDSIPANRRLWNKISGDYQHEHDPRIGAAPRLWGMYSIPDTHLRALGDVVGKRVLELGCGAGQWSRALAAEGADVVGFDLAETQLAAASAAMGASRYRLVQGAADQLPFATGSFDLVFCDFGGLSWAPPHLAVPQAARVLRPGGRLVFNVASPWFEACYDEPAGRVTTTLRQDYFGLAAIAEGDGATSYQLTYGDWVRVLRGAGLVIDDLIEPRPDPGSLNGYNETDPPDWAHRWPAELLWVTHKPEVPHAER</sequence>
<feature type="domain" description="Methyltransferase type 11" evidence="1">
    <location>
        <begin position="55"/>
        <end position="148"/>
    </location>
</feature>
<dbReference type="OrthoDB" id="5566900at2"/>
<accession>A0A1V0UB17</accession>
<dbReference type="PANTHER" id="PTHR43591:SF24">
    <property type="entry name" value="2-METHOXY-6-POLYPRENYL-1,4-BENZOQUINOL METHYLASE, MITOCHONDRIAL"/>
    <property type="match status" value="1"/>
</dbReference>
<proteinExistence type="predicted"/>
<gene>
    <name evidence="2" type="ORF">B1H20_13600</name>
</gene>
<dbReference type="Gene3D" id="3.40.50.150">
    <property type="entry name" value="Vaccinia Virus protein VP39"/>
    <property type="match status" value="1"/>
</dbReference>
<dbReference type="AlphaFoldDB" id="A0A1V0UB17"/>
<keyword evidence="2" id="KW-0808">Transferase</keyword>
<dbReference type="PANTHER" id="PTHR43591">
    <property type="entry name" value="METHYLTRANSFERASE"/>
    <property type="match status" value="1"/>
</dbReference>
<dbReference type="RefSeq" id="WP_083192596.1">
    <property type="nucleotide sequence ID" value="NZ_CP020570.1"/>
</dbReference>
<name>A0A1V0UB17_STRVN</name>